<dbReference type="OrthoDB" id="10438594at2759"/>
<dbReference type="EMBL" id="KB454498">
    <property type="protein sequence ID" value="EME30589.1"/>
    <property type="molecule type" value="Genomic_DNA"/>
</dbReference>
<evidence type="ECO:0000256" key="1">
    <source>
        <dbReference type="SAM" id="Coils"/>
    </source>
</evidence>
<keyword evidence="3" id="KW-0472">Membrane</keyword>
<keyword evidence="1" id="KW-0175">Coiled coil</keyword>
<dbReference type="RefSeq" id="XP_005707109.1">
    <property type="nucleotide sequence ID" value="XM_005707052.1"/>
</dbReference>
<name>M2Y435_GALSU</name>
<dbReference type="Gramene" id="EME30589">
    <property type="protein sequence ID" value="EME30589"/>
    <property type="gene ID" value="Gasu_20510"/>
</dbReference>
<gene>
    <name evidence="4" type="ORF">Gasu_20510</name>
</gene>
<feature type="compositionally biased region" description="Basic and acidic residues" evidence="2">
    <location>
        <begin position="309"/>
        <end position="329"/>
    </location>
</feature>
<feature type="compositionally biased region" description="Polar residues" evidence="2">
    <location>
        <begin position="255"/>
        <end position="266"/>
    </location>
</feature>
<keyword evidence="3" id="KW-0812">Transmembrane</keyword>
<sequence length="364" mass="41169">MPAFVRFGCFTKTFIKTFDSGRKCIPFQEALQRPCISQTCRRSLRNLFIVAQRYRVPYCTPIYCKSPTDEIKEKRAKLLVAILRSVSSILFRPFVSVVVSLLALSFGYPVVALATKGEGFERKSITTTWSKDYESSASRSVETQTIMVKSAKVSEQNQIKQRTSGSSKEASSAPKKMQLAKSEKLITWGLTLLVFAGVCVVLYKISLKEEEEEAKAIEREYERLEQLKREFIETDEDSPVRDEDLLSSLRKRLENQTQEDSQGTSEVDSEAKDPNMNIESVQEESHSSASVESEEVASSERTSSTEGVSIEHLDMLRRMYEGTSKKNIEDGNGNLDVNNEDGRNAANDTKYDEKDSKDRKNHRA</sequence>
<feature type="transmembrane region" description="Helical" evidence="3">
    <location>
        <begin position="185"/>
        <end position="203"/>
    </location>
</feature>
<feature type="coiled-coil region" evidence="1">
    <location>
        <begin position="200"/>
        <end position="237"/>
    </location>
</feature>
<feature type="compositionally biased region" description="Basic and acidic residues" evidence="2">
    <location>
        <begin position="349"/>
        <end position="358"/>
    </location>
</feature>
<dbReference type="AlphaFoldDB" id="M2Y435"/>
<evidence type="ECO:0000313" key="5">
    <source>
        <dbReference type="Proteomes" id="UP000030680"/>
    </source>
</evidence>
<feature type="compositionally biased region" description="Polar residues" evidence="2">
    <location>
        <begin position="156"/>
        <end position="170"/>
    </location>
</feature>
<reference evidence="5" key="1">
    <citation type="journal article" date="2013" name="Science">
        <title>Gene transfer from bacteria and archaea facilitated evolution of an extremophilic eukaryote.</title>
        <authorList>
            <person name="Schonknecht G."/>
            <person name="Chen W.H."/>
            <person name="Ternes C.M."/>
            <person name="Barbier G.G."/>
            <person name="Shrestha R.P."/>
            <person name="Stanke M."/>
            <person name="Brautigam A."/>
            <person name="Baker B.J."/>
            <person name="Banfield J.F."/>
            <person name="Garavito R.M."/>
            <person name="Carr K."/>
            <person name="Wilkerson C."/>
            <person name="Rensing S.A."/>
            <person name="Gagneul D."/>
            <person name="Dickenson N.E."/>
            <person name="Oesterhelt C."/>
            <person name="Lercher M.J."/>
            <person name="Weber A.P."/>
        </authorList>
    </citation>
    <scope>NUCLEOTIDE SEQUENCE [LARGE SCALE GENOMIC DNA]</scope>
    <source>
        <strain evidence="5">074W</strain>
    </source>
</reference>
<keyword evidence="5" id="KW-1185">Reference proteome</keyword>
<accession>M2Y435</accession>
<proteinExistence type="predicted"/>
<dbReference type="GeneID" id="17089309"/>
<feature type="region of interest" description="Disordered" evidence="2">
    <location>
        <begin position="252"/>
        <end position="364"/>
    </location>
</feature>
<organism evidence="4 5">
    <name type="scientific">Galdieria sulphuraria</name>
    <name type="common">Red alga</name>
    <dbReference type="NCBI Taxonomy" id="130081"/>
    <lineage>
        <taxon>Eukaryota</taxon>
        <taxon>Rhodophyta</taxon>
        <taxon>Bangiophyceae</taxon>
        <taxon>Galdieriales</taxon>
        <taxon>Galdieriaceae</taxon>
        <taxon>Galdieria</taxon>
    </lineage>
</organism>
<feature type="region of interest" description="Disordered" evidence="2">
    <location>
        <begin position="156"/>
        <end position="175"/>
    </location>
</feature>
<dbReference type="Proteomes" id="UP000030680">
    <property type="component" value="Unassembled WGS sequence"/>
</dbReference>
<evidence type="ECO:0000256" key="2">
    <source>
        <dbReference type="SAM" id="MobiDB-lite"/>
    </source>
</evidence>
<keyword evidence="3" id="KW-1133">Transmembrane helix</keyword>
<protein>
    <submittedName>
        <fullName evidence="4">Uncharacterized protein</fullName>
    </submittedName>
</protein>
<feature type="transmembrane region" description="Helical" evidence="3">
    <location>
        <begin position="94"/>
        <end position="114"/>
    </location>
</feature>
<evidence type="ECO:0000256" key="3">
    <source>
        <dbReference type="SAM" id="Phobius"/>
    </source>
</evidence>
<evidence type="ECO:0000313" key="4">
    <source>
        <dbReference type="EMBL" id="EME30589.1"/>
    </source>
</evidence>
<dbReference type="KEGG" id="gsl:Gasu_20510"/>